<accession>A0A2H0TJD0</accession>
<dbReference type="AlphaFoldDB" id="A0A2H0TJD0"/>
<reference evidence="2" key="1">
    <citation type="submission" date="2017-09" db="EMBL/GenBank/DDBJ databases">
        <title>Depth-based differentiation of microbial function through sediment-hosted aquifers and enrichment of novel symbionts in the deep terrestrial subsurface.</title>
        <authorList>
            <person name="Probst A.J."/>
            <person name="Ladd B."/>
            <person name="Jarett J.K."/>
            <person name="Geller-Mcgrath D.E."/>
            <person name="Sieber C.M.K."/>
            <person name="Emerson J.B."/>
            <person name="Anantharaman K."/>
            <person name="Thomas B.C."/>
            <person name="Malmstrom R."/>
            <person name="Stieglmeier M."/>
            <person name="Klingl A."/>
            <person name="Woyke T."/>
            <person name="Ryan C.M."/>
            <person name="Banfield J.F."/>
        </authorList>
    </citation>
    <scope>NUCLEOTIDE SEQUENCE [LARGE SCALE GENOMIC DNA]</scope>
</reference>
<organism evidence="1 2">
    <name type="scientific">Candidatus Nealsonbacteria bacterium CG10_big_fil_rev_8_21_14_0_10_37_25</name>
    <dbReference type="NCBI Taxonomy" id="1974711"/>
    <lineage>
        <taxon>Bacteria</taxon>
        <taxon>Candidatus Nealsoniibacteriota</taxon>
    </lineage>
</organism>
<dbReference type="Proteomes" id="UP000228909">
    <property type="component" value="Unassembled WGS sequence"/>
</dbReference>
<sequence length="115" mass="14111">MRTIKNNKTYLVFPRELSETIDKLLGKRKRSQFVVEATKEKLAKEKFARAMKRAAGCWKDKDYPEFRTKKDVDRYIRKLRESWEERLKRIYVLISNRFRYYHLVFAWKKRNSGTI</sequence>
<dbReference type="EMBL" id="PFCK01000037">
    <property type="protein sequence ID" value="PIR71658.1"/>
    <property type="molecule type" value="Genomic_DNA"/>
</dbReference>
<evidence type="ECO:0000313" key="1">
    <source>
        <dbReference type="EMBL" id="PIR71658.1"/>
    </source>
</evidence>
<proteinExistence type="predicted"/>
<comment type="caution">
    <text evidence="1">The sequence shown here is derived from an EMBL/GenBank/DDBJ whole genome shotgun (WGS) entry which is preliminary data.</text>
</comment>
<name>A0A2H0TJD0_9BACT</name>
<evidence type="ECO:0000313" key="2">
    <source>
        <dbReference type="Proteomes" id="UP000228909"/>
    </source>
</evidence>
<protein>
    <submittedName>
        <fullName evidence="1">Uncharacterized protein</fullName>
    </submittedName>
</protein>
<gene>
    <name evidence="1" type="ORF">COU43_01335</name>
</gene>